<keyword evidence="2" id="KW-1133">Transmembrane helix</keyword>
<feature type="transmembrane region" description="Helical" evidence="2">
    <location>
        <begin position="115"/>
        <end position="138"/>
    </location>
</feature>
<organism evidence="3 4">
    <name type="scientific">Sorghum bicolor</name>
    <name type="common">Sorghum</name>
    <name type="synonym">Sorghum vulgare</name>
    <dbReference type="NCBI Taxonomy" id="4558"/>
    <lineage>
        <taxon>Eukaryota</taxon>
        <taxon>Viridiplantae</taxon>
        <taxon>Streptophyta</taxon>
        <taxon>Embryophyta</taxon>
        <taxon>Tracheophyta</taxon>
        <taxon>Spermatophyta</taxon>
        <taxon>Magnoliopsida</taxon>
        <taxon>Liliopsida</taxon>
        <taxon>Poales</taxon>
        <taxon>Poaceae</taxon>
        <taxon>PACMAD clade</taxon>
        <taxon>Panicoideae</taxon>
        <taxon>Andropogonodae</taxon>
        <taxon>Andropogoneae</taxon>
        <taxon>Sorghinae</taxon>
        <taxon>Sorghum</taxon>
    </lineage>
</organism>
<evidence type="ECO:0000256" key="1">
    <source>
        <dbReference type="SAM" id="MobiDB-lite"/>
    </source>
</evidence>
<comment type="caution">
    <text evidence="3">The sequence shown here is derived from an EMBL/GenBank/DDBJ whole genome shotgun (WGS) entry which is preliminary data.</text>
</comment>
<accession>A0A921RRY3</accession>
<dbReference type="PANTHER" id="PTHR37716:SF1">
    <property type="entry name" value="OS07G0568900 PROTEIN"/>
    <property type="match status" value="1"/>
</dbReference>
<dbReference type="PANTHER" id="PTHR37716">
    <property type="entry name" value="OS07G0568900 PROTEIN"/>
    <property type="match status" value="1"/>
</dbReference>
<evidence type="ECO:0000256" key="2">
    <source>
        <dbReference type="SAM" id="Phobius"/>
    </source>
</evidence>
<dbReference type="KEGG" id="sbi:8056359"/>
<dbReference type="OMA" id="TNVMFNL"/>
<feature type="region of interest" description="Disordered" evidence="1">
    <location>
        <begin position="145"/>
        <end position="165"/>
    </location>
</feature>
<name>A0A921RRY3_SORBI</name>
<dbReference type="OrthoDB" id="780445at2759"/>
<proteinExistence type="predicted"/>
<sequence>MQVPVRLRPLVPSAVGGGGAFSAVLAQSVRERRGRTCRKVISFSSAGKGGDEAARRETPEETRKRLEELDALLEGLVEPKMRPPTPPPPPDPYLDRAMITGRGSTDELPEISPTYLAFSTLGLVILTIFTNVMFNLYVKPSVDGFDPPERIQRAPLVNPADRPSE</sequence>
<protein>
    <submittedName>
        <fullName evidence="3">Uncharacterized protein</fullName>
    </submittedName>
</protein>
<gene>
    <name evidence="3" type="ORF">BDA96_02G360200</name>
</gene>
<reference evidence="3" key="2">
    <citation type="submission" date="2020-10" db="EMBL/GenBank/DDBJ databases">
        <authorList>
            <person name="Cooper E.A."/>
            <person name="Brenton Z.W."/>
            <person name="Flinn B.S."/>
            <person name="Jenkins J."/>
            <person name="Shu S."/>
            <person name="Flowers D."/>
            <person name="Luo F."/>
            <person name="Wang Y."/>
            <person name="Xia P."/>
            <person name="Barry K."/>
            <person name="Daum C."/>
            <person name="Lipzen A."/>
            <person name="Yoshinaga Y."/>
            <person name="Schmutz J."/>
            <person name="Saski C."/>
            <person name="Vermerris W."/>
            <person name="Kresovich S."/>
        </authorList>
    </citation>
    <scope>NUCLEOTIDE SEQUENCE</scope>
</reference>
<dbReference type="AlphaFoldDB" id="A0A921RRY3"/>
<evidence type="ECO:0000313" key="4">
    <source>
        <dbReference type="Proteomes" id="UP000807115"/>
    </source>
</evidence>
<dbReference type="Proteomes" id="UP000807115">
    <property type="component" value="Chromosome 2"/>
</dbReference>
<reference evidence="3" key="1">
    <citation type="journal article" date="2019" name="BMC Genomics">
        <title>A new reference genome for Sorghum bicolor reveals high levels of sequence similarity between sweet and grain genotypes: implications for the genetics of sugar metabolism.</title>
        <authorList>
            <person name="Cooper E.A."/>
            <person name="Brenton Z.W."/>
            <person name="Flinn B.S."/>
            <person name="Jenkins J."/>
            <person name="Shu S."/>
            <person name="Flowers D."/>
            <person name="Luo F."/>
            <person name="Wang Y."/>
            <person name="Xia P."/>
            <person name="Barry K."/>
            <person name="Daum C."/>
            <person name="Lipzen A."/>
            <person name="Yoshinaga Y."/>
            <person name="Schmutz J."/>
            <person name="Saski C."/>
            <person name="Vermerris W."/>
            <person name="Kresovich S."/>
        </authorList>
    </citation>
    <scope>NUCLEOTIDE SEQUENCE</scope>
</reference>
<keyword evidence="2" id="KW-0472">Membrane</keyword>
<keyword evidence="2" id="KW-0812">Transmembrane</keyword>
<evidence type="ECO:0000313" key="3">
    <source>
        <dbReference type="EMBL" id="KAG0545423.1"/>
    </source>
</evidence>
<dbReference type="EMBL" id="CM027681">
    <property type="protein sequence ID" value="KAG0545423.1"/>
    <property type="molecule type" value="Genomic_DNA"/>
</dbReference>
<dbReference type="Gramene" id="EER99570">
    <property type="protein sequence ID" value="EER99570"/>
    <property type="gene ID" value="SORBI_3002G343700"/>
</dbReference>